<dbReference type="Gene3D" id="3.40.1490.10">
    <property type="entry name" value="Bit1"/>
    <property type="match status" value="1"/>
</dbReference>
<dbReference type="AlphaFoldDB" id="A0A2U3I2Y2"/>
<dbReference type="RefSeq" id="WP_245932949.1">
    <property type="nucleotide sequence ID" value="NZ_OGTP01000004.1"/>
</dbReference>
<evidence type="ECO:0000313" key="1">
    <source>
        <dbReference type="EMBL" id="SPB14458.1"/>
    </source>
</evidence>
<proteinExistence type="predicted"/>
<sequence>MDDLDINDLAVIAERARLPTQRAYLASLPPDANVLFHNALRGRFFRRELLLLHTEAIEADAQKVPPKLERCVIVVDEALPPGKASNAAAVVAFTLGPSCKRRALHTHKLYHLMPIIRR</sequence>
<accession>A0A2U3I2Y2</accession>
<protein>
    <submittedName>
        <fullName evidence="1">Uncharacterized protein</fullName>
    </submittedName>
</protein>
<organism evidence="1 2">
    <name type="scientific">Caballeronia novacaledonica</name>
    <dbReference type="NCBI Taxonomy" id="1544861"/>
    <lineage>
        <taxon>Bacteria</taxon>
        <taxon>Pseudomonadati</taxon>
        <taxon>Pseudomonadota</taxon>
        <taxon>Betaproteobacteria</taxon>
        <taxon>Burkholderiales</taxon>
        <taxon>Burkholderiaceae</taxon>
        <taxon>Caballeronia</taxon>
    </lineage>
</organism>
<evidence type="ECO:0000313" key="2">
    <source>
        <dbReference type="Proteomes" id="UP000238169"/>
    </source>
</evidence>
<gene>
    <name evidence="1" type="ORF">NOV72_01700</name>
</gene>
<keyword evidence="2" id="KW-1185">Reference proteome</keyword>
<name>A0A2U3I2Y2_9BURK</name>
<dbReference type="InterPro" id="IPR018988">
    <property type="entry name" value="DUF2000"/>
</dbReference>
<dbReference type="EMBL" id="OGTP01000004">
    <property type="protein sequence ID" value="SPB14458.1"/>
    <property type="molecule type" value="Genomic_DNA"/>
</dbReference>
<dbReference type="InterPro" id="IPR023476">
    <property type="entry name" value="Pep_tRNA_hydro_II_dom_sf"/>
</dbReference>
<dbReference type="Pfam" id="PF09391">
    <property type="entry name" value="DUF2000"/>
    <property type="match status" value="1"/>
</dbReference>
<reference evidence="2" key="1">
    <citation type="submission" date="2018-01" db="EMBL/GenBank/DDBJ databases">
        <authorList>
            <person name="Peeters C."/>
        </authorList>
    </citation>
    <scope>NUCLEOTIDE SEQUENCE [LARGE SCALE GENOMIC DNA]</scope>
</reference>
<dbReference type="Proteomes" id="UP000238169">
    <property type="component" value="Unassembled WGS sequence"/>
</dbReference>